<protein>
    <submittedName>
        <fullName evidence="2">Uncharacterized protein</fullName>
    </submittedName>
</protein>
<proteinExistence type="predicted"/>
<organism evidence="2 3">
    <name type="scientific">Streptococcus cristatus</name>
    <dbReference type="NCBI Taxonomy" id="45634"/>
    <lineage>
        <taxon>Bacteria</taxon>
        <taxon>Bacillati</taxon>
        <taxon>Bacillota</taxon>
        <taxon>Bacilli</taxon>
        <taxon>Lactobacillales</taxon>
        <taxon>Streptococcaceae</taxon>
        <taxon>Streptococcus</taxon>
    </lineage>
</organism>
<evidence type="ECO:0000313" key="2">
    <source>
        <dbReference type="EMBL" id="RSJ86065.1"/>
    </source>
</evidence>
<reference evidence="2 3" key="1">
    <citation type="submission" date="2018-11" db="EMBL/GenBank/DDBJ databases">
        <title>Species Designations Belie Phenotypic and Genotypic Heterogeneity in Oral Streptococci.</title>
        <authorList>
            <person name="Velsko I."/>
        </authorList>
    </citation>
    <scope>NUCLEOTIDE SEQUENCE [LARGE SCALE GENOMIC DNA]</scope>
    <source>
        <strain evidence="2 3">A54</strain>
    </source>
</reference>
<evidence type="ECO:0000313" key="3">
    <source>
        <dbReference type="Proteomes" id="UP000277890"/>
    </source>
</evidence>
<sequence length="503" mass="56616">MAIAHQDIQHLQEETKYYATHPSKKYIDNPDTGQTFQIIDRMEGVTQAIAVAPLDTNGEPIVSQTIVTVAGTQPVFANPLSPDHWASTTNAFGGAYGDGMTAQHEDIEAFYQRVQKITEVGGQKLNQPVRIYAMSGFSQSATPVVKVAADHNVPMVVNFTDWGAQAALDKGNFSSSDLSYINRHVTTYDANTKDTTIMDSSGGRIPYANIISREGTQGLHSPAEDHNPAKFYIIGNKLNTEKYAKEGEFVSGMTPDQVRTAAKIKAERTPIWDKHDEAYFIREYYEKFPPKIGNMLDLDWYAKKGEFFAGMTEKQVRAAAKIKAEQSPIWDKHDEEYYVKEYKKIYGDFVPEARYKRLLTINRAIETISSAQTKLSSLSGSQLIYLRKDLVTAVADLAEQQGEEFEEQIKQKLNEYKQIIENKVTLLRMMVYGTKIYLSDDELESLLSQFTLETCWDSGVEEATLSEIASYKQKLDIFGSNIRQAADKLEEVDRQGSIQFSSK</sequence>
<dbReference type="EMBL" id="RJPQ01000005">
    <property type="protein sequence ID" value="RSJ86065.1"/>
    <property type="molecule type" value="Genomic_DNA"/>
</dbReference>
<name>A0A3R9M2B7_STRCR</name>
<dbReference type="Proteomes" id="UP000277890">
    <property type="component" value="Unassembled WGS sequence"/>
</dbReference>
<feature type="coiled-coil region" evidence="1">
    <location>
        <begin position="395"/>
        <end position="422"/>
    </location>
</feature>
<evidence type="ECO:0000256" key="1">
    <source>
        <dbReference type="SAM" id="Coils"/>
    </source>
</evidence>
<accession>A0A3R9M2B7</accession>
<dbReference type="RefSeq" id="WP_125371306.1">
    <property type="nucleotide sequence ID" value="NZ_RJPO01000005.1"/>
</dbReference>
<dbReference type="AlphaFoldDB" id="A0A3R9M2B7"/>
<comment type="caution">
    <text evidence="2">The sequence shown here is derived from an EMBL/GenBank/DDBJ whole genome shotgun (WGS) entry which is preliminary data.</text>
</comment>
<keyword evidence="1" id="KW-0175">Coiled coil</keyword>
<gene>
    <name evidence="2" type="ORF">D8794_04965</name>
</gene>